<gene>
    <name evidence="1" type="ORF">A2196_05270</name>
</gene>
<sequence length="203" mass="21518">MPFRKNFQFSIFNFQFSDGFTLIELLVVLGILVTAVGATLLFLTNVLKGTNQANVTAEVKQNGQAVLDLLEKQIRGATAAVEITPNGSSSGVNITKTDGNSLYIACFNSIASPSSNGWIGVADVSPGTDINTGDYESITSRDTISGVDITCTPPLGFKIIPTASGSPPIVSISFMVNQGIDAPSRADFLANVKFETTISLRQY</sequence>
<evidence type="ECO:0000313" key="1">
    <source>
        <dbReference type="EMBL" id="OGE03182.1"/>
    </source>
</evidence>
<reference evidence="1 2" key="1">
    <citation type="journal article" date="2016" name="Nat. Commun.">
        <title>Thousands of microbial genomes shed light on interconnected biogeochemical processes in an aquifer system.</title>
        <authorList>
            <person name="Anantharaman K."/>
            <person name="Brown C.T."/>
            <person name="Hug L.A."/>
            <person name="Sharon I."/>
            <person name="Castelle C.J."/>
            <person name="Probst A.J."/>
            <person name="Thomas B.C."/>
            <person name="Singh A."/>
            <person name="Wilkins M.J."/>
            <person name="Karaoz U."/>
            <person name="Brodie E.L."/>
            <person name="Williams K.H."/>
            <person name="Hubbard S.S."/>
            <person name="Banfield J.F."/>
        </authorList>
    </citation>
    <scope>NUCLEOTIDE SEQUENCE [LARGE SCALE GENOMIC DNA]</scope>
</reference>
<accession>A0A1F5HGI4</accession>
<dbReference type="STRING" id="1797737.A2196_05270"/>
<comment type="caution">
    <text evidence="1">The sequence shown here is derived from an EMBL/GenBank/DDBJ whole genome shotgun (WGS) entry which is preliminary data.</text>
</comment>
<dbReference type="NCBIfam" id="TIGR02532">
    <property type="entry name" value="IV_pilin_GFxxxE"/>
    <property type="match status" value="1"/>
</dbReference>
<organism evidence="1 2">
    <name type="scientific">Candidatus Curtissbacteria bacterium RIFOXYA1_FULL_41_14</name>
    <dbReference type="NCBI Taxonomy" id="1797737"/>
    <lineage>
        <taxon>Bacteria</taxon>
        <taxon>Candidatus Curtissiibacteriota</taxon>
    </lineage>
</organism>
<proteinExistence type="predicted"/>
<evidence type="ECO:0008006" key="3">
    <source>
        <dbReference type="Google" id="ProtNLM"/>
    </source>
</evidence>
<dbReference type="InterPro" id="IPR045584">
    <property type="entry name" value="Pilin-like"/>
</dbReference>
<dbReference type="InterPro" id="IPR012902">
    <property type="entry name" value="N_methyl_site"/>
</dbReference>
<protein>
    <recommendedName>
        <fullName evidence="3">Prepilin-type N-terminal cleavage/methylation domain-containing protein</fullName>
    </recommendedName>
</protein>
<dbReference type="AlphaFoldDB" id="A0A1F5HGI4"/>
<dbReference type="Proteomes" id="UP000176751">
    <property type="component" value="Unassembled WGS sequence"/>
</dbReference>
<dbReference type="SUPFAM" id="SSF54523">
    <property type="entry name" value="Pili subunits"/>
    <property type="match status" value="1"/>
</dbReference>
<name>A0A1F5HGI4_9BACT</name>
<dbReference type="EMBL" id="MFCA01000002">
    <property type="protein sequence ID" value="OGE03182.1"/>
    <property type="molecule type" value="Genomic_DNA"/>
</dbReference>
<evidence type="ECO:0000313" key="2">
    <source>
        <dbReference type="Proteomes" id="UP000176751"/>
    </source>
</evidence>